<gene>
    <name evidence="1" type="ORF">METZ01_LOCUS280980</name>
</gene>
<dbReference type="EMBL" id="UINC01082921">
    <property type="protein sequence ID" value="SVC28126.1"/>
    <property type="molecule type" value="Genomic_DNA"/>
</dbReference>
<reference evidence="1" key="1">
    <citation type="submission" date="2018-05" db="EMBL/GenBank/DDBJ databases">
        <authorList>
            <person name="Lanie J.A."/>
            <person name="Ng W.-L."/>
            <person name="Kazmierczak K.M."/>
            <person name="Andrzejewski T.M."/>
            <person name="Davidsen T.M."/>
            <person name="Wayne K.J."/>
            <person name="Tettelin H."/>
            <person name="Glass J.I."/>
            <person name="Rusch D."/>
            <person name="Podicherti R."/>
            <person name="Tsui H.-C.T."/>
            <person name="Winkler M.E."/>
        </authorList>
    </citation>
    <scope>NUCLEOTIDE SEQUENCE</scope>
</reference>
<evidence type="ECO:0000313" key="1">
    <source>
        <dbReference type="EMBL" id="SVC28126.1"/>
    </source>
</evidence>
<protein>
    <submittedName>
        <fullName evidence="1">Uncharacterized protein</fullName>
    </submittedName>
</protein>
<dbReference type="SUPFAM" id="SSF51905">
    <property type="entry name" value="FAD/NAD(P)-binding domain"/>
    <property type="match status" value="1"/>
</dbReference>
<dbReference type="Gene3D" id="3.50.50.60">
    <property type="entry name" value="FAD/NAD(P)-binding domain"/>
    <property type="match status" value="1"/>
</dbReference>
<dbReference type="InterPro" id="IPR036188">
    <property type="entry name" value="FAD/NAD-bd_sf"/>
</dbReference>
<organism evidence="1">
    <name type="scientific">marine metagenome</name>
    <dbReference type="NCBI Taxonomy" id="408172"/>
    <lineage>
        <taxon>unclassified sequences</taxon>
        <taxon>metagenomes</taxon>
        <taxon>ecological metagenomes</taxon>
    </lineage>
</organism>
<sequence>MGGGPAGLSFAQALSDTTLKIAVIEKQT</sequence>
<dbReference type="Pfam" id="PF13450">
    <property type="entry name" value="NAD_binding_8"/>
    <property type="match status" value="1"/>
</dbReference>
<proteinExistence type="predicted"/>
<name>A0A382KUR8_9ZZZZ</name>
<accession>A0A382KUR8</accession>
<dbReference type="AlphaFoldDB" id="A0A382KUR8"/>
<feature type="non-terminal residue" evidence="1">
    <location>
        <position position="28"/>
    </location>
</feature>